<name>A0A1M5N1L6_9BRAD</name>
<gene>
    <name evidence="4" type="ORF">SAMN05444169_4351</name>
</gene>
<keyword evidence="1 4" id="KW-0808">Transferase</keyword>
<evidence type="ECO:0000259" key="3">
    <source>
        <dbReference type="PROSITE" id="PS51186"/>
    </source>
</evidence>
<dbReference type="PANTHER" id="PTHR43877">
    <property type="entry name" value="AMINOALKYLPHOSPHONATE N-ACETYLTRANSFERASE-RELATED-RELATED"/>
    <property type="match status" value="1"/>
</dbReference>
<keyword evidence="2" id="KW-0012">Acyltransferase</keyword>
<dbReference type="Proteomes" id="UP000190675">
    <property type="component" value="Chromosome I"/>
</dbReference>
<protein>
    <submittedName>
        <fullName evidence="4">Predicted N-acetyltransferase YhbS</fullName>
    </submittedName>
</protein>
<dbReference type="SUPFAM" id="SSF55729">
    <property type="entry name" value="Acyl-CoA N-acyltransferases (Nat)"/>
    <property type="match status" value="1"/>
</dbReference>
<dbReference type="PROSITE" id="PS51186">
    <property type="entry name" value="GNAT"/>
    <property type="match status" value="1"/>
</dbReference>
<dbReference type="PANTHER" id="PTHR43877:SF2">
    <property type="entry name" value="AMINOALKYLPHOSPHONATE N-ACETYLTRANSFERASE-RELATED"/>
    <property type="match status" value="1"/>
</dbReference>
<dbReference type="AlphaFoldDB" id="A0A1M5N1L6"/>
<dbReference type="InterPro" id="IPR016181">
    <property type="entry name" value="Acyl_CoA_acyltransferase"/>
</dbReference>
<evidence type="ECO:0000256" key="1">
    <source>
        <dbReference type="ARBA" id="ARBA00022679"/>
    </source>
</evidence>
<evidence type="ECO:0000313" key="4">
    <source>
        <dbReference type="EMBL" id="SHG83069.1"/>
    </source>
</evidence>
<evidence type="ECO:0000256" key="2">
    <source>
        <dbReference type="ARBA" id="ARBA00023315"/>
    </source>
</evidence>
<dbReference type="CDD" id="cd04301">
    <property type="entry name" value="NAT_SF"/>
    <property type="match status" value="1"/>
</dbReference>
<dbReference type="InterPro" id="IPR000182">
    <property type="entry name" value="GNAT_dom"/>
</dbReference>
<feature type="domain" description="N-acetyltransferase" evidence="3">
    <location>
        <begin position="11"/>
        <end position="169"/>
    </location>
</feature>
<dbReference type="InterPro" id="IPR050832">
    <property type="entry name" value="Bact_Acetyltransf"/>
</dbReference>
<reference evidence="4 5" key="1">
    <citation type="submission" date="2016-11" db="EMBL/GenBank/DDBJ databases">
        <authorList>
            <person name="Jaros S."/>
            <person name="Januszkiewicz K."/>
            <person name="Wedrychowicz H."/>
        </authorList>
    </citation>
    <scope>NUCLEOTIDE SEQUENCE [LARGE SCALE GENOMIC DNA]</scope>
    <source>
        <strain evidence="4 5">GAS242</strain>
    </source>
</reference>
<accession>A0A1M5N1L6</accession>
<dbReference type="Gene3D" id="3.40.630.30">
    <property type="match status" value="1"/>
</dbReference>
<dbReference type="EMBL" id="LT670818">
    <property type="protein sequence ID" value="SHG83069.1"/>
    <property type="molecule type" value="Genomic_DNA"/>
</dbReference>
<proteinExistence type="predicted"/>
<sequence>MRDRSRLEPDWKIRPFLPGDAPAARRLVESVWHEHFDQHPDPFVREFIYTRLSDVDSAQIAYGDRALFLCAVSEGEIVGTGAIKSLDHRECEMARMFVASGYRNRGIGRAIADELIRFARTAGYDRIRLSSNNSLAASHRLYERLGFQSVPAWDPGGETYSRYYALRISNPRR</sequence>
<dbReference type="GO" id="GO:0016747">
    <property type="term" value="F:acyltransferase activity, transferring groups other than amino-acyl groups"/>
    <property type="evidence" value="ECO:0007669"/>
    <property type="project" value="InterPro"/>
</dbReference>
<dbReference type="Pfam" id="PF00583">
    <property type="entry name" value="Acetyltransf_1"/>
    <property type="match status" value="1"/>
</dbReference>
<evidence type="ECO:0000313" key="5">
    <source>
        <dbReference type="Proteomes" id="UP000190675"/>
    </source>
</evidence>
<organism evidence="4 5">
    <name type="scientific">Bradyrhizobium erythrophlei</name>
    <dbReference type="NCBI Taxonomy" id="1437360"/>
    <lineage>
        <taxon>Bacteria</taxon>
        <taxon>Pseudomonadati</taxon>
        <taxon>Pseudomonadota</taxon>
        <taxon>Alphaproteobacteria</taxon>
        <taxon>Hyphomicrobiales</taxon>
        <taxon>Nitrobacteraceae</taxon>
        <taxon>Bradyrhizobium</taxon>
    </lineage>
</organism>